<dbReference type="GO" id="GO:0010001">
    <property type="term" value="P:glial cell differentiation"/>
    <property type="evidence" value="ECO:0000318"/>
    <property type="project" value="GO_Central"/>
</dbReference>
<keyword evidence="4 6" id="KW-0732">Signal</keyword>
<dbReference type="GO" id="GO:0005179">
    <property type="term" value="F:hormone activity"/>
    <property type="evidence" value="ECO:0000318"/>
    <property type="project" value="GO_Central"/>
</dbReference>
<dbReference type="Ensembl" id="ENSSSCT00000097286.1">
    <property type="protein sequence ID" value="ENSSSCP00000077028.1"/>
    <property type="gene ID" value="ENSSSCG00000058140.1"/>
</dbReference>
<dbReference type="GO" id="GO:0005615">
    <property type="term" value="C:extracellular space"/>
    <property type="evidence" value="ECO:0000318"/>
    <property type="project" value="GO_Central"/>
</dbReference>
<dbReference type="PANTHER" id="PTHR28593:SF2">
    <property type="entry name" value="METEORIN"/>
    <property type="match status" value="1"/>
</dbReference>
<keyword evidence="3" id="KW-0964">Secreted</keyword>
<comment type="similarity">
    <text evidence="2">Belongs to the meteorin family.</text>
</comment>
<evidence type="ECO:0000256" key="3">
    <source>
        <dbReference type="ARBA" id="ARBA00022525"/>
    </source>
</evidence>
<accession>A0A8W4FCN5</accession>
<reference evidence="7" key="1">
    <citation type="journal article" date="2020" name="Gigascience">
        <title>An improved pig reference genome sequence to enable pig genetics and genomics research.</title>
        <authorList>
            <person name="Warr A."/>
            <person name="Affara N."/>
            <person name="Aken B."/>
            <person name="Beiki H."/>
            <person name="Bickhart D.M."/>
            <person name="Billis K."/>
            <person name="Chow W."/>
            <person name="Eory L."/>
            <person name="Finlayson H.A."/>
            <person name="Flicek P."/>
            <person name="Giron C.G."/>
            <person name="Griffin D.K."/>
            <person name="Hall R."/>
            <person name="Hannum G."/>
            <person name="Hourlier T."/>
            <person name="Howe K."/>
            <person name="Hume D.A."/>
            <person name="Izuogu O."/>
            <person name="Kim K."/>
            <person name="Koren S."/>
            <person name="Liu H."/>
            <person name="Manchanda N."/>
            <person name="Martin F.J."/>
            <person name="Nonneman D.J."/>
            <person name="O'Connor R.E."/>
            <person name="Phillippy A.M."/>
            <person name="Rohrer G.A."/>
            <person name="Rosen B.D."/>
            <person name="Rund L.A."/>
            <person name="Sargent C.A."/>
            <person name="Schook L.B."/>
            <person name="Schroeder S.G."/>
            <person name="Schwartz A.S."/>
            <person name="Skinner B.M."/>
            <person name="Talbot R."/>
            <person name="Tseng E."/>
            <person name="Tuggle C.K."/>
            <person name="Watson M."/>
            <person name="Smith T.P.L."/>
            <person name="Archibald A.L."/>
        </authorList>
    </citation>
    <scope>NUCLEOTIDE SEQUENCE [LARGE SCALE GENOMIC DNA]</scope>
    <source>
        <strain evidence="7">Duroc</strain>
    </source>
</reference>
<comment type="subcellular location">
    <subcellularLocation>
        <location evidence="1">Secreted</location>
    </subcellularLocation>
</comment>
<protein>
    <submittedName>
        <fullName evidence="7">Meteorin, glial cell differentiation regulator</fullName>
    </submittedName>
</protein>
<reference evidence="7" key="3">
    <citation type="submission" date="2025-09" db="UniProtKB">
        <authorList>
            <consortium name="Ensembl"/>
        </authorList>
    </citation>
    <scope>IDENTIFICATION</scope>
</reference>
<evidence type="ECO:0000256" key="4">
    <source>
        <dbReference type="ARBA" id="ARBA00022729"/>
    </source>
</evidence>
<dbReference type="PANTHER" id="PTHR28593">
    <property type="entry name" value="METEORIN-LIKE PROTEIN"/>
    <property type="match status" value="1"/>
</dbReference>
<dbReference type="Proteomes" id="UP000008227">
    <property type="component" value="Chromosome 3"/>
</dbReference>
<keyword evidence="5" id="KW-1015">Disulfide bond</keyword>
<dbReference type="AlphaFoldDB" id="A0A8W4FCN5"/>
<name>A0A8W4FCN5_PIG</name>
<feature type="chain" id="PRO_5036472255" evidence="6">
    <location>
        <begin position="17"/>
        <end position="279"/>
    </location>
</feature>
<evidence type="ECO:0000256" key="6">
    <source>
        <dbReference type="SAM" id="SignalP"/>
    </source>
</evidence>
<proteinExistence type="inferred from homology"/>
<sequence>MAPPALLCALYGGVVAVAVGAGYSEERCSWRGSGLTQEPGSVGQLAAGALRLTLGGSDPGARPGIACLLPARPFEGAQVFAERVGGALELRLAEGSGPAGSRCVRWGPRELRVLFLQATPQPDISRGVASFRFQLREDGRPELPPQAHSRGTDGACRPCSDPELLCTSDFAIHGTIHRVAHNAELQESVITVVAARVLHQALPLFRVGGPGGRAQASLRTPLRCGVCPGPGTFLFMGWSRFGEAWLGCTPRFQEFLRAYAAAHAAAQSGRLQPFQVVLD</sequence>
<dbReference type="InterPro" id="IPR051998">
    <property type="entry name" value="Meteorin-like"/>
</dbReference>
<dbReference type="GO" id="GO:0050772">
    <property type="term" value="P:positive regulation of axonogenesis"/>
    <property type="evidence" value="ECO:0000318"/>
    <property type="project" value="GO_Central"/>
</dbReference>
<organism evidence="7 8">
    <name type="scientific">Sus scrofa</name>
    <name type="common">Pig</name>
    <dbReference type="NCBI Taxonomy" id="9823"/>
    <lineage>
        <taxon>Eukaryota</taxon>
        <taxon>Metazoa</taxon>
        <taxon>Chordata</taxon>
        <taxon>Craniata</taxon>
        <taxon>Vertebrata</taxon>
        <taxon>Euteleostomi</taxon>
        <taxon>Mammalia</taxon>
        <taxon>Eutheria</taxon>
        <taxon>Laurasiatheria</taxon>
        <taxon>Artiodactyla</taxon>
        <taxon>Suina</taxon>
        <taxon>Suidae</taxon>
        <taxon>Sus</taxon>
    </lineage>
</organism>
<evidence type="ECO:0000313" key="8">
    <source>
        <dbReference type="Proteomes" id="UP000008227"/>
    </source>
</evidence>
<evidence type="ECO:0000256" key="2">
    <source>
        <dbReference type="ARBA" id="ARBA00005669"/>
    </source>
</evidence>
<keyword evidence="8" id="KW-1185">Reference proteome</keyword>
<evidence type="ECO:0000256" key="5">
    <source>
        <dbReference type="ARBA" id="ARBA00023157"/>
    </source>
</evidence>
<evidence type="ECO:0000313" key="7">
    <source>
        <dbReference type="Ensembl" id="ENSSSCP00000077028.1"/>
    </source>
</evidence>
<reference evidence="7" key="2">
    <citation type="submission" date="2025-08" db="UniProtKB">
        <authorList>
            <consortium name="Ensembl"/>
        </authorList>
    </citation>
    <scope>IDENTIFICATION</scope>
</reference>
<dbReference type="GO" id="GO:0060019">
    <property type="term" value="P:radial glial cell differentiation"/>
    <property type="evidence" value="ECO:0007669"/>
    <property type="project" value="Ensembl"/>
</dbReference>
<evidence type="ECO:0000256" key="1">
    <source>
        <dbReference type="ARBA" id="ARBA00004613"/>
    </source>
</evidence>
<feature type="signal peptide" evidence="6">
    <location>
        <begin position="1"/>
        <end position="16"/>
    </location>
</feature>
<dbReference type="GO" id="GO:0007409">
    <property type="term" value="P:axonogenesis"/>
    <property type="evidence" value="ECO:0007669"/>
    <property type="project" value="Ensembl"/>
</dbReference>
<gene>
    <name evidence="7" type="primary">METRN</name>
</gene>
<dbReference type="GeneTree" id="ENSGT00390000001390"/>